<accession>A0ABU0M771</accession>
<reference evidence="1 2" key="1">
    <citation type="submission" date="2023-07" db="EMBL/GenBank/DDBJ databases">
        <title>Genomic Encyclopedia of Type Strains, Phase IV (KMG-IV): sequencing the most valuable type-strain genomes for metagenomic binning, comparative biology and taxonomic classification.</title>
        <authorList>
            <person name="Goeker M."/>
        </authorList>
    </citation>
    <scope>NUCLEOTIDE SEQUENCE [LARGE SCALE GENOMIC DNA]</scope>
    <source>
        <strain evidence="1 2">B1-1</strain>
    </source>
</reference>
<organism evidence="1 2">
    <name type="scientific">Kaistia geumhonensis</name>
    <dbReference type="NCBI Taxonomy" id="410839"/>
    <lineage>
        <taxon>Bacteria</taxon>
        <taxon>Pseudomonadati</taxon>
        <taxon>Pseudomonadota</taxon>
        <taxon>Alphaproteobacteria</taxon>
        <taxon>Hyphomicrobiales</taxon>
        <taxon>Kaistiaceae</taxon>
        <taxon>Kaistia</taxon>
    </lineage>
</organism>
<evidence type="ECO:0000313" key="2">
    <source>
        <dbReference type="Proteomes" id="UP001223743"/>
    </source>
</evidence>
<evidence type="ECO:0000313" key="1">
    <source>
        <dbReference type="EMBL" id="MDQ0516781.1"/>
    </source>
</evidence>
<keyword evidence="2" id="KW-1185">Reference proteome</keyword>
<comment type="caution">
    <text evidence="1">The sequence shown here is derived from an EMBL/GenBank/DDBJ whole genome shotgun (WGS) entry which is preliminary data.</text>
</comment>
<name>A0ABU0M771_9HYPH</name>
<protein>
    <submittedName>
        <fullName evidence="1">Uncharacterized protein</fullName>
    </submittedName>
</protein>
<sequence>MPGDHPRFGATRFEDWLLRLPVAQKLAPAF</sequence>
<dbReference type="EMBL" id="JAUSWJ010000001">
    <property type="protein sequence ID" value="MDQ0516781.1"/>
    <property type="molecule type" value="Genomic_DNA"/>
</dbReference>
<gene>
    <name evidence="1" type="ORF">QO015_002394</name>
</gene>
<dbReference type="Proteomes" id="UP001223743">
    <property type="component" value="Unassembled WGS sequence"/>
</dbReference>
<proteinExistence type="predicted"/>